<evidence type="ECO:0000256" key="12">
    <source>
        <dbReference type="SAM" id="MobiDB-lite"/>
    </source>
</evidence>
<evidence type="ECO:0000256" key="3">
    <source>
        <dbReference type="ARBA" id="ARBA00023125"/>
    </source>
</evidence>
<feature type="domain" description="Homeobox" evidence="13">
    <location>
        <begin position="91"/>
        <end position="151"/>
    </location>
</feature>
<name>A0A5J5BIA9_9ASTE</name>
<evidence type="ECO:0000256" key="6">
    <source>
        <dbReference type="ARBA" id="ARBA00023242"/>
    </source>
</evidence>
<keyword evidence="15" id="KW-1185">Reference proteome</keyword>
<proteinExistence type="inferred from homology"/>
<dbReference type="GO" id="GO:0042802">
    <property type="term" value="F:identical protein binding"/>
    <property type="evidence" value="ECO:0007669"/>
    <property type="project" value="UniProtKB-ARBA"/>
</dbReference>
<reference evidence="14 15" key="1">
    <citation type="submission" date="2019-09" db="EMBL/GenBank/DDBJ databases">
        <title>A chromosome-level genome assembly of the Chinese tupelo Nyssa sinensis.</title>
        <authorList>
            <person name="Yang X."/>
            <person name="Kang M."/>
            <person name="Yang Y."/>
            <person name="Xiong H."/>
            <person name="Wang M."/>
            <person name="Zhang Z."/>
            <person name="Wang Z."/>
            <person name="Wu H."/>
            <person name="Ma T."/>
            <person name="Liu J."/>
            <person name="Xi Z."/>
        </authorList>
    </citation>
    <scope>NUCLEOTIDE SEQUENCE [LARGE SCALE GENOMIC DNA]</scope>
    <source>
        <strain evidence="14">J267</strain>
        <tissue evidence="14">Leaf</tissue>
    </source>
</reference>
<dbReference type="Proteomes" id="UP000325577">
    <property type="component" value="Linkage Group LG12"/>
</dbReference>
<dbReference type="CDD" id="cd00086">
    <property type="entry name" value="homeodomain"/>
    <property type="match status" value="1"/>
</dbReference>
<organism evidence="14 15">
    <name type="scientific">Nyssa sinensis</name>
    <dbReference type="NCBI Taxonomy" id="561372"/>
    <lineage>
        <taxon>Eukaryota</taxon>
        <taxon>Viridiplantae</taxon>
        <taxon>Streptophyta</taxon>
        <taxon>Embryophyta</taxon>
        <taxon>Tracheophyta</taxon>
        <taxon>Spermatophyta</taxon>
        <taxon>Magnoliopsida</taxon>
        <taxon>eudicotyledons</taxon>
        <taxon>Gunneridae</taxon>
        <taxon>Pentapetalae</taxon>
        <taxon>asterids</taxon>
        <taxon>Cornales</taxon>
        <taxon>Nyssaceae</taxon>
        <taxon>Nyssa</taxon>
    </lineage>
</organism>
<dbReference type="GO" id="GO:0000981">
    <property type="term" value="F:DNA-binding transcription factor activity, RNA polymerase II-specific"/>
    <property type="evidence" value="ECO:0007669"/>
    <property type="project" value="UniProtKB-UniRule"/>
</dbReference>
<evidence type="ECO:0000256" key="4">
    <source>
        <dbReference type="ARBA" id="ARBA00023155"/>
    </source>
</evidence>
<dbReference type="GO" id="GO:0045893">
    <property type="term" value="P:positive regulation of DNA-templated transcription"/>
    <property type="evidence" value="ECO:0007669"/>
    <property type="project" value="TreeGrafter"/>
</dbReference>
<evidence type="ECO:0000256" key="5">
    <source>
        <dbReference type="ARBA" id="ARBA00023163"/>
    </source>
</evidence>
<dbReference type="GO" id="GO:0005634">
    <property type="term" value="C:nucleus"/>
    <property type="evidence" value="ECO:0007669"/>
    <property type="project" value="UniProtKB-SubCell"/>
</dbReference>
<dbReference type="PANTHER" id="PTHR24326">
    <property type="entry name" value="HOMEOBOX-LEUCINE ZIPPER PROTEIN"/>
    <property type="match status" value="1"/>
</dbReference>
<dbReference type="InterPro" id="IPR001356">
    <property type="entry name" value="HD"/>
</dbReference>
<evidence type="ECO:0000256" key="7">
    <source>
        <dbReference type="ARBA" id="ARBA00025748"/>
    </source>
</evidence>
<dbReference type="EMBL" id="CM018035">
    <property type="protein sequence ID" value="KAA8542386.1"/>
    <property type="molecule type" value="Genomic_DNA"/>
</dbReference>
<evidence type="ECO:0000313" key="14">
    <source>
        <dbReference type="EMBL" id="KAA8542386.1"/>
    </source>
</evidence>
<dbReference type="Pfam" id="PF00046">
    <property type="entry name" value="Homeodomain"/>
    <property type="match status" value="1"/>
</dbReference>
<dbReference type="OrthoDB" id="6159439at2759"/>
<keyword evidence="11" id="KW-0175">Coiled coil</keyword>
<comment type="similarity">
    <text evidence="7 10">Belongs to the HD-ZIP homeobox family. Class I subfamily.</text>
</comment>
<evidence type="ECO:0000256" key="11">
    <source>
        <dbReference type="SAM" id="Coils"/>
    </source>
</evidence>
<dbReference type="SMART" id="SM00389">
    <property type="entry name" value="HOX"/>
    <property type="match status" value="1"/>
</dbReference>
<accession>A0A5J5BIA9</accession>
<dbReference type="PRINTS" id="PR00031">
    <property type="entry name" value="HTHREPRESSR"/>
</dbReference>
<comment type="subcellular location">
    <subcellularLocation>
        <location evidence="1 8 9">Nucleus</location>
    </subcellularLocation>
</comment>
<dbReference type="InterPro" id="IPR003106">
    <property type="entry name" value="Leu_zip_homeo"/>
</dbReference>
<evidence type="ECO:0000256" key="2">
    <source>
        <dbReference type="ARBA" id="ARBA00023015"/>
    </source>
</evidence>
<feature type="DNA-binding region" description="Homeobox" evidence="8">
    <location>
        <begin position="93"/>
        <end position="152"/>
    </location>
</feature>
<evidence type="ECO:0000313" key="15">
    <source>
        <dbReference type="Proteomes" id="UP000325577"/>
    </source>
</evidence>
<keyword evidence="2 10" id="KW-0805">Transcription regulation</keyword>
<protein>
    <recommendedName>
        <fullName evidence="10">Homeobox-leucine zipper protein</fullName>
    </recommendedName>
    <alternativeName>
        <fullName evidence="10">HD-ZIP protein</fullName>
    </alternativeName>
    <alternativeName>
        <fullName evidence="10">Homeodomain transcription factor</fullName>
    </alternativeName>
</protein>
<evidence type="ECO:0000256" key="9">
    <source>
        <dbReference type="RuleBase" id="RU000682"/>
    </source>
</evidence>
<dbReference type="PANTHER" id="PTHR24326:SF606">
    <property type="entry name" value="HOMEOBOX-LEUCINE ZIPPER PROTEIN ATHB-54"/>
    <property type="match status" value="1"/>
</dbReference>
<evidence type="ECO:0000256" key="8">
    <source>
        <dbReference type="PROSITE-ProRule" id="PRU00108"/>
    </source>
</evidence>
<comment type="function">
    <text evidence="10">Transcription factor.</text>
</comment>
<keyword evidence="4 8" id="KW-0371">Homeobox</keyword>
<keyword evidence="3 8" id="KW-0238">DNA-binding</keyword>
<dbReference type="GO" id="GO:0043565">
    <property type="term" value="F:sequence-specific DNA binding"/>
    <property type="evidence" value="ECO:0007669"/>
    <property type="project" value="InterPro"/>
</dbReference>
<dbReference type="PROSITE" id="PS00027">
    <property type="entry name" value="HOMEOBOX_1"/>
    <property type="match status" value="1"/>
</dbReference>
<keyword evidence="6 8" id="KW-0539">Nucleus</keyword>
<feature type="coiled-coil region" evidence="11">
    <location>
        <begin position="150"/>
        <end position="191"/>
    </location>
</feature>
<dbReference type="FunFam" id="1.10.10.60:FF:000159">
    <property type="entry name" value="Homeobox-leucine zipper protein HAT5"/>
    <property type="match status" value="1"/>
</dbReference>
<dbReference type="PROSITE" id="PS50071">
    <property type="entry name" value="HOMEOBOX_2"/>
    <property type="match status" value="1"/>
</dbReference>
<evidence type="ECO:0000256" key="1">
    <source>
        <dbReference type="ARBA" id="ARBA00004123"/>
    </source>
</evidence>
<dbReference type="InterPro" id="IPR017970">
    <property type="entry name" value="Homeobox_CS"/>
</dbReference>
<sequence>MAGRRGIYGGGSGGSNINTVLLQNQRLPCSSSSEPLDSLFISGSSPSFLGSGSMVSFKDVNKENSRSDRLFFRSFDQEENRDEDLELEEYFHQPEKKRRLTAHQVHFLESSFEMENKLEPERKIQLAKDLGLQPRQVAIWFQNRRARWKTKQLEKDYEVLQTSYDSLKTDCDNLLKEKDKLKAEVDHLTDKLLLKEKGTGNSDSSGSNNQSKAPPQEPVSDSVSEGEVSKVAIVACKQEDLSSAKSDVLDSESPHCNDGGHSYLLEPGDSSNVLEPDQSDLSQDEEDNLSNNLLPPPSYGFLKIEDADCPDPPANSCYFGFPVEDQTFGFWSY</sequence>
<dbReference type="InterPro" id="IPR000047">
    <property type="entry name" value="HTH_motif"/>
</dbReference>
<feature type="region of interest" description="Disordered" evidence="12">
    <location>
        <begin position="194"/>
        <end position="224"/>
    </location>
</feature>
<evidence type="ECO:0000259" key="13">
    <source>
        <dbReference type="PROSITE" id="PS50071"/>
    </source>
</evidence>
<gene>
    <name evidence="14" type="ORF">F0562_023478</name>
</gene>
<keyword evidence="5 10" id="KW-0804">Transcription</keyword>
<dbReference type="Pfam" id="PF02183">
    <property type="entry name" value="HALZ"/>
    <property type="match status" value="1"/>
</dbReference>
<dbReference type="InterPro" id="IPR045224">
    <property type="entry name" value="HDZip_class_I_plant"/>
</dbReference>
<dbReference type="InterPro" id="IPR009057">
    <property type="entry name" value="Homeodomain-like_sf"/>
</dbReference>
<dbReference type="Gene3D" id="1.10.10.60">
    <property type="entry name" value="Homeodomain-like"/>
    <property type="match status" value="1"/>
</dbReference>
<feature type="region of interest" description="Disordered" evidence="12">
    <location>
        <begin position="245"/>
        <end position="297"/>
    </location>
</feature>
<dbReference type="AlphaFoldDB" id="A0A5J5BIA9"/>
<feature type="compositionally biased region" description="Low complexity" evidence="12">
    <location>
        <begin position="199"/>
        <end position="211"/>
    </location>
</feature>
<evidence type="ECO:0000256" key="10">
    <source>
        <dbReference type="RuleBase" id="RU369038"/>
    </source>
</evidence>
<dbReference type="SUPFAM" id="SSF46689">
    <property type="entry name" value="Homeodomain-like"/>
    <property type="match status" value="1"/>
</dbReference>